<dbReference type="GO" id="GO:0080120">
    <property type="term" value="P:CAAX-box protein maturation"/>
    <property type="evidence" value="ECO:0007669"/>
    <property type="project" value="UniProtKB-ARBA"/>
</dbReference>
<sequence>MEDCREKSIKKIIVLLVFLQLLLFTIEQCFFIFFKRTDYFDSMVTMFGMIVITILFIIFTKKKNISLSILPNKFGMSYILITIIATILLIATPSNFTGGIQPITLLVYGSIVTPVFEELIFRGYIWNKLNTIFLKEWKTYIVCTLLFALWHIGYISSIAFRVENGLAKVMIWKVITGLCFGIILGAVRLKAKNTYSTILLNGVLNIFGR</sequence>
<feature type="transmembrane region" description="Helical" evidence="1">
    <location>
        <begin position="166"/>
        <end position="187"/>
    </location>
</feature>
<keyword evidence="1" id="KW-0472">Membrane</keyword>
<name>A0A644Z8I5_9ZZZZ</name>
<evidence type="ECO:0000259" key="2">
    <source>
        <dbReference type="Pfam" id="PF02517"/>
    </source>
</evidence>
<comment type="caution">
    <text evidence="3">The sequence shown here is derived from an EMBL/GenBank/DDBJ whole genome shotgun (WGS) entry which is preliminary data.</text>
</comment>
<evidence type="ECO:0000256" key="1">
    <source>
        <dbReference type="SAM" id="Phobius"/>
    </source>
</evidence>
<keyword evidence="1" id="KW-0812">Transmembrane</keyword>
<feature type="transmembrane region" description="Helical" evidence="1">
    <location>
        <begin position="72"/>
        <end position="91"/>
    </location>
</feature>
<keyword evidence="1" id="KW-1133">Transmembrane helix</keyword>
<reference evidence="3" key="1">
    <citation type="submission" date="2019-08" db="EMBL/GenBank/DDBJ databases">
        <authorList>
            <person name="Kucharzyk K."/>
            <person name="Murdoch R.W."/>
            <person name="Higgins S."/>
            <person name="Loffler F."/>
        </authorList>
    </citation>
    <scope>NUCLEOTIDE SEQUENCE</scope>
</reference>
<feature type="transmembrane region" description="Helical" evidence="1">
    <location>
        <begin position="39"/>
        <end position="60"/>
    </location>
</feature>
<evidence type="ECO:0000313" key="3">
    <source>
        <dbReference type="EMBL" id="MPM35033.1"/>
    </source>
</evidence>
<protein>
    <recommendedName>
        <fullName evidence="2">CAAX prenyl protease 2/Lysostaphin resistance protein A-like domain-containing protein</fullName>
    </recommendedName>
</protein>
<feature type="transmembrane region" description="Helical" evidence="1">
    <location>
        <begin position="12"/>
        <end position="33"/>
    </location>
</feature>
<accession>A0A644Z8I5</accession>
<dbReference type="EMBL" id="VSSQ01007159">
    <property type="protein sequence ID" value="MPM35033.1"/>
    <property type="molecule type" value="Genomic_DNA"/>
</dbReference>
<feature type="transmembrane region" description="Helical" evidence="1">
    <location>
        <begin position="103"/>
        <end position="125"/>
    </location>
</feature>
<dbReference type="AlphaFoldDB" id="A0A644Z8I5"/>
<dbReference type="GO" id="GO:0004175">
    <property type="term" value="F:endopeptidase activity"/>
    <property type="evidence" value="ECO:0007669"/>
    <property type="project" value="UniProtKB-ARBA"/>
</dbReference>
<feature type="domain" description="CAAX prenyl protease 2/Lysostaphin resistance protein A-like" evidence="2">
    <location>
        <begin position="102"/>
        <end position="206"/>
    </location>
</feature>
<gene>
    <name evidence="3" type="ORF">SDC9_81623</name>
</gene>
<feature type="transmembrane region" description="Helical" evidence="1">
    <location>
        <begin position="137"/>
        <end position="160"/>
    </location>
</feature>
<proteinExistence type="predicted"/>
<dbReference type="Pfam" id="PF02517">
    <property type="entry name" value="Rce1-like"/>
    <property type="match status" value="1"/>
</dbReference>
<organism evidence="3">
    <name type="scientific">bioreactor metagenome</name>
    <dbReference type="NCBI Taxonomy" id="1076179"/>
    <lineage>
        <taxon>unclassified sequences</taxon>
        <taxon>metagenomes</taxon>
        <taxon>ecological metagenomes</taxon>
    </lineage>
</organism>
<dbReference type="InterPro" id="IPR003675">
    <property type="entry name" value="Rce1/LyrA-like_dom"/>
</dbReference>